<protein>
    <submittedName>
        <fullName evidence="1">Uncharacterized protein</fullName>
    </submittedName>
</protein>
<comment type="caution">
    <text evidence="1">The sequence shown here is derived from an EMBL/GenBank/DDBJ whole genome shotgun (WGS) entry which is preliminary data.</text>
</comment>
<organism evidence="1 2">
    <name type="scientific">Vibrio fortis</name>
    <dbReference type="NCBI Taxonomy" id="212667"/>
    <lineage>
        <taxon>Bacteria</taxon>
        <taxon>Pseudomonadati</taxon>
        <taxon>Pseudomonadota</taxon>
        <taxon>Gammaproteobacteria</taxon>
        <taxon>Vibrionales</taxon>
        <taxon>Vibrionaceae</taxon>
        <taxon>Vibrio</taxon>
    </lineage>
</organism>
<name>A0A066UKE8_9VIBR</name>
<evidence type="ECO:0000313" key="2">
    <source>
        <dbReference type="Proteomes" id="UP000027219"/>
    </source>
</evidence>
<dbReference type="Proteomes" id="UP000027219">
    <property type="component" value="Unassembled WGS sequence"/>
</dbReference>
<dbReference type="STRING" id="212667.VFDL14_19100"/>
<dbReference type="EMBL" id="JFFR01000027">
    <property type="protein sequence ID" value="KDN27540.1"/>
    <property type="molecule type" value="Genomic_DNA"/>
</dbReference>
<accession>A0A066UKE8</accession>
<dbReference type="AlphaFoldDB" id="A0A066UKE8"/>
<reference evidence="1 2" key="1">
    <citation type="submission" date="2014-02" db="EMBL/GenBank/DDBJ databases">
        <title>Vibrio fortis Dalian14 Genome Sequencing.</title>
        <authorList>
            <person name="Wang Y."/>
            <person name="Song L."/>
            <person name="Liu G."/>
            <person name="Ding J."/>
        </authorList>
    </citation>
    <scope>NUCLEOTIDE SEQUENCE [LARGE SCALE GENOMIC DNA]</scope>
    <source>
        <strain evidence="1 2">Dalian14</strain>
    </source>
</reference>
<evidence type="ECO:0000313" key="1">
    <source>
        <dbReference type="EMBL" id="KDN27540.1"/>
    </source>
</evidence>
<keyword evidence="2" id="KW-1185">Reference proteome</keyword>
<sequence length="113" mass="12684">MLGDTSNDLALFAAQQLDIKCYGHFDIVCYSIPTSAVGERASVQTFGGLEKVEGDFSAGHYDLLITVSLNAIQMVSPMPTYDKLLFWDVEKTEDEYDAVIENVNFFMSRYMYG</sequence>
<gene>
    <name evidence="1" type="ORF">VFDL14_19100</name>
</gene>
<proteinExistence type="predicted"/>